<reference evidence="2" key="1">
    <citation type="journal article" date="2020" name="Stud. Mycol.">
        <title>101 Dothideomycetes genomes: a test case for predicting lifestyles and emergence of pathogens.</title>
        <authorList>
            <person name="Haridas S."/>
            <person name="Albert R."/>
            <person name="Binder M."/>
            <person name="Bloem J."/>
            <person name="Labutti K."/>
            <person name="Salamov A."/>
            <person name="Andreopoulos B."/>
            <person name="Baker S."/>
            <person name="Barry K."/>
            <person name="Bills G."/>
            <person name="Bluhm B."/>
            <person name="Cannon C."/>
            <person name="Castanera R."/>
            <person name="Culley D."/>
            <person name="Daum C."/>
            <person name="Ezra D."/>
            <person name="Gonzalez J."/>
            <person name="Henrissat B."/>
            <person name="Kuo A."/>
            <person name="Liang C."/>
            <person name="Lipzen A."/>
            <person name="Lutzoni F."/>
            <person name="Magnuson J."/>
            <person name="Mondo S."/>
            <person name="Nolan M."/>
            <person name="Ohm R."/>
            <person name="Pangilinan J."/>
            <person name="Park H.-J."/>
            <person name="Ramirez L."/>
            <person name="Alfaro M."/>
            <person name="Sun H."/>
            <person name="Tritt A."/>
            <person name="Yoshinaga Y."/>
            <person name="Zwiers L.-H."/>
            <person name="Turgeon B."/>
            <person name="Goodwin S."/>
            <person name="Spatafora J."/>
            <person name="Crous P."/>
            <person name="Grigoriev I."/>
        </authorList>
    </citation>
    <scope>NUCLEOTIDE SEQUENCE</scope>
    <source>
        <strain evidence="2">CBS 121167</strain>
    </source>
</reference>
<keyword evidence="3" id="KW-1185">Reference proteome</keyword>
<proteinExistence type="predicted"/>
<organism evidence="2 3">
    <name type="scientific">Aplosporella prunicola CBS 121167</name>
    <dbReference type="NCBI Taxonomy" id="1176127"/>
    <lineage>
        <taxon>Eukaryota</taxon>
        <taxon>Fungi</taxon>
        <taxon>Dikarya</taxon>
        <taxon>Ascomycota</taxon>
        <taxon>Pezizomycotina</taxon>
        <taxon>Dothideomycetes</taxon>
        <taxon>Dothideomycetes incertae sedis</taxon>
        <taxon>Botryosphaeriales</taxon>
        <taxon>Aplosporellaceae</taxon>
        <taxon>Aplosporella</taxon>
    </lineage>
</organism>
<keyword evidence="1" id="KW-0812">Transmembrane</keyword>
<evidence type="ECO:0000313" key="2">
    <source>
        <dbReference type="EMBL" id="KAF2147129.1"/>
    </source>
</evidence>
<keyword evidence="1" id="KW-0472">Membrane</keyword>
<dbReference type="GeneID" id="54299091"/>
<protein>
    <submittedName>
        <fullName evidence="2">Uncharacterized protein</fullName>
    </submittedName>
</protein>
<name>A0A6A6BSN9_9PEZI</name>
<gene>
    <name evidence="2" type="ORF">K452DRAFT_293602</name>
</gene>
<evidence type="ECO:0000256" key="1">
    <source>
        <dbReference type="SAM" id="Phobius"/>
    </source>
</evidence>
<dbReference type="Proteomes" id="UP000799438">
    <property type="component" value="Unassembled WGS sequence"/>
</dbReference>
<dbReference type="EMBL" id="ML995474">
    <property type="protein sequence ID" value="KAF2147129.1"/>
    <property type="molecule type" value="Genomic_DNA"/>
</dbReference>
<dbReference type="RefSeq" id="XP_033402837.1">
    <property type="nucleotide sequence ID" value="XM_033541595.1"/>
</dbReference>
<dbReference type="AlphaFoldDB" id="A0A6A6BSN9"/>
<sequence>MSTDSRTCYYPDELTEAKADLPCDPMAEHSACCGAGAYCLGNGLCYDSGAVSRGSCTDQSWNDAACPSNCKKVHPSTGNALRLCSIDSRLFSCSDDCNSTFGLSNDTLTFRPSQAASIYNIAHAAGQVSVSADGSAVASNSSTSSLSSTSTGSGGGGSAGYSAAAMAGLGAGLGVPLFLAFVTMLALWLRERAALRRLKAGMGGVGSGGAGAGAFGLPAELMHHHQHVKPAELDHERMRHELPPQGAVGK</sequence>
<keyword evidence="1" id="KW-1133">Transmembrane helix</keyword>
<feature type="transmembrane region" description="Helical" evidence="1">
    <location>
        <begin position="163"/>
        <end position="189"/>
    </location>
</feature>
<accession>A0A6A6BSN9</accession>
<dbReference type="OrthoDB" id="5215637at2759"/>
<evidence type="ECO:0000313" key="3">
    <source>
        <dbReference type="Proteomes" id="UP000799438"/>
    </source>
</evidence>